<keyword evidence="1" id="KW-0472">Membrane</keyword>
<organism evidence="2">
    <name type="scientific">Cucumis melo</name>
    <name type="common">Muskmelon</name>
    <dbReference type="NCBI Taxonomy" id="3656"/>
    <lineage>
        <taxon>Eukaryota</taxon>
        <taxon>Viridiplantae</taxon>
        <taxon>Streptophyta</taxon>
        <taxon>Embryophyta</taxon>
        <taxon>Tracheophyta</taxon>
        <taxon>Spermatophyta</taxon>
        <taxon>Magnoliopsida</taxon>
        <taxon>eudicotyledons</taxon>
        <taxon>Gunneridae</taxon>
        <taxon>Pentapetalae</taxon>
        <taxon>rosids</taxon>
        <taxon>fabids</taxon>
        <taxon>Cucurbitales</taxon>
        <taxon>Cucurbitaceae</taxon>
        <taxon>Benincaseae</taxon>
        <taxon>Cucumis</taxon>
    </lineage>
</organism>
<name>A0A9I9EHS8_CUCME</name>
<proteinExistence type="predicted"/>
<dbReference type="AlphaFoldDB" id="A0A9I9EHS8"/>
<dbReference type="EnsemblPlants" id="MELO3C033593.2.1">
    <property type="protein sequence ID" value="MELO3C033593.2.1"/>
    <property type="gene ID" value="MELO3C033593.2"/>
</dbReference>
<protein>
    <submittedName>
        <fullName evidence="2">Uncharacterized protein</fullName>
    </submittedName>
</protein>
<evidence type="ECO:0000256" key="1">
    <source>
        <dbReference type="SAM" id="Phobius"/>
    </source>
</evidence>
<keyword evidence="1" id="KW-0812">Transmembrane</keyword>
<reference evidence="2" key="1">
    <citation type="submission" date="2023-03" db="UniProtKB">
        <authorList>
            <consortium name="EnsemblPlants"/>
        </authorList>
    </citation>
    <scope>IDENTIFICATION</scope>
</reference>
<sequence length="164" mass="17782">MQSRKKPEAERFPLELGVAWYSTGRDDKNDAGKAKTTSFFFSASFTLVLLLSGLQMVNLSSVVDTGLGTAAAKCGCYTLTGHTGICEVEYEEGARVTSDMRADEAVPRLTNEEIVVSYSYLLQLLERISSERNPSMYGLTGSTTKPRGPAGGNLLSFNVALRKP</sequence>
<accession>A0A9I9EHS8</accession>
<feature type="transmembrane region" description="Helical" evidence="1">
    <location>
        <begin position="38"/>
        <end position="57"/>
    </location>
</feature>
<evidence type="ECO:0000313" key="2">
    <source>
        <dbReference type="EnsemblPlants" id="MELO3C033593.2.1"/>
    </source>
</evidence>
<dbReference type="Gramene" id="MELO3C033593.2.1">
    <property type="protein sequence ID" value="MELO3C033593.2.1"/>
    <property type="gene ID" value="MELO3C033593.2"/>
</dbReference>
<keyword evidence="1" id="KW-1133">Transmembrane helix</keyword>